<dbReference type="InterPro" id="IPR015797">
    <property type="entry name" value="NUDIX_hydrolase-like_dom_sf"/>
</dbReference>
<proteinExistence type="predicted"/>
<dbReference type="RefSeq" id="WP_088975200.1">
    <property type="nucleotide sequence ID" value="NZ_LT607753.1"/>
</dbReference>
<dbReference type="GO" id="GO:0016787">
    <property type="term" value="F:hydrolase activity"/>
    <property type="evidence" value="ECO:0007669"/>
    <property type="project" value="UniProtKB-KW"/>
</dbReference>
<dbReference type="Pfam" id="PF00293">
    <property type="entry name" value="NUDIX"/>
    <property type="match status" value="1"/>
</dbReference>
<reference evidence="5" key="1">
    <citation type="submission" date="2016-06" db="EMBL/GenBank/DDBJ databases">
        <authorList>
            <person name="Varghese N."/>
            <person name="Submissions Spin"/>
        </authorList>
    </citation>
    <scope>NUCLEOTIDE SEQUENCE [LARGE SCALE GENOMIC DNA]</scope>
    <source>
        <strain evidence="5">DSM 45161</strain>
    </source>
</reference>
<keyword evidence="2" id="KW-0378">Hydrolase</keyword>
<evidence type="ECO:0000256" key="2">
    <source>
        <dbReference type="ARBA" id="ARBA00022801"/>
    </source>
</evidence>
<dbReference type="CDD" id="cd02883">
    <property type="entry name" value="NUDIX_Hydrolase"/>
    <property type="match status" value="1"/>
</dbReference>
<accession>A0A1C5HK85</accession>
<dbReference type="OrthoDB" id="4247482at2"/>
<organism evidence="4 5">
    <name type="scientific">Micromonospora coxensis</name>
    <dbReference type="NCBI Taxonomy" id="356852"/>
    <lineage>
        <taxon>Bacteria</taxon>
        <taxon>Bacillati</taxon>
        <taxon>Actinomycetota</taxon>
        <taxon>Actinomycetes</taxon>
        <taxon>Micromonosporales</taxon>
        <taxon>Micromonosporaceae</taxon>
        <taxon>Micromonospora</taxon>
    </lineage>
</organism>
<comment type="cofactor">
    <cofactor evidence="1">
        <name>Mg(2+)</name>
        <dbReference type="ChEBI" id="CHEBI:18420"/>
    </cofactor>
</comment>
<dbReference type="EMBL" id="LT607753">
    <property type="protein sequence ID" value="SCG46430.1"/>
    <property type="molecule type" value="Genomic_DNA"/>
</dbReference>
<evidence type="ECO:0000313" key="5">
    <source>
        <dbReference type="Proteomes" id="UP000198215"/>
    </source>
</evidence>
<protein>
    <submittedName>
        <fullName evidence="4">ADP-ribose pyrophosphatase YjhB, NUDIX family</fullName>
    </submittedName>
</protein>
<sequence>MTGLTWAVAAVVTDDGGRVLLCRGGRRWALPGGRLRRPACPAGAVADEIRRETGRSVEVTGLVGIYHLSDAPCWRPAAPGAAPDVLVHVFRARVLARPDAGPPAGCALGWHRPQALPEQVTPVTRAAVADALAGRWGVLRDLRPDDPAQAAVGSAAAEQRP</sequence>
<feature type="domain" description="Nudix hydrolase" evidence="3">
    <location>
        <begin position="3"/>
        <end position="133"/>
    </location>
</feature>
<dbReference type="PANTHER" id="PTHR43046:SF16">
    <property type="entry name" value="ADP-RIBOSE PYROPHOSPHATASE YJHB-RELATED"/>
    <property type="match status" value="1"/>
</dbReference>
<dbReference type="Gene3D" id="3.90.79.10">
    <property type="entry name" value="Nucleoside Triphosphate Pyrophosphohydrolase"/>
    <property type="match status" value="1"/>
</dbReference>
<dbReference type="Proteomes" id="UP000198215">
    <property type="component" value="Chromosome I"/>
</dbReference>
<evidence type="ECO:0000259" key="3">
    <source>
        <dbReference type="PROSITE" id="PS51462"/>
    </source>
</evidence>
<dbReference type="InterPro" id="IPR000086">
    <property type="entry name" value="NUDIX_hydrolase_dom"/>
</dbReference>
<gene>
    <name evidence="4" type="ORF">GA0070614_1434</name>
</gene>
<evidence type="ECO:0000313" key="4">
    <source>
        <dbReference type="EMBL" id="SCG46430.1"/>
    </source>
</evidence>
<dbReference type="SUPFAM" id="SSF55811">
    <property type="entry name" value="Nudix"/>
    <property type="match status" value="1"/>
</dbReference>
<name>A0A1C5HK85_9ACTN</name>
<keyword evidence="5" id="KW-1185">Reference proteome</keyword>
<dbReference type="PROSITE" id="PS51462">
    <property type="entry name" value="NUDIX"/>
    <property type="match status" value="1"/>
</dbReference>
<evidence type="ECO:0000256" key="1">
    <source>
        <dbReference type="ARBA" id="ARBA00001946"/>
    </source>
</evidence>
<dbReference type="AlphaFoldDB" id="A0A1C5HK85"/>
<dbReference type="PANTHER" id="PTHR43046">
    <property type="entry name" value="GDP-MANNOSE MANNOSYL HYDROLASE"/>
    <property type="match status" value="1"/>
</dbReference>